<keyword evidence="3" id="KW-1185">Reference proteome</keyword>
<dbReference type="RefSeq" id="WP_126100724.1">
    <property type="nucleotide sequence ID" value="NZ_JBEPLM010000015.1"/>
</dbReference>
<evidence type="ECO:0000313" key="3">
    <source>
        <dbReference type="Proteomes" id="UP001549036"/>
    </source>
</evidence>
<accession>A0ABV2I0Y3</accession>
<organism evidence="2 3">
    <name type="scientific">Mesorhizobium shonense</name>
    <dbReference type="NCBI Taxonomy" id="1209948"/>
    <lineage>
        <taxon>Bacteria</taxon>
        <taxon>Pseudomonadati</taxon>
        <taxon>Pseudomonadota</taxon>
        <taxon>Alphaproteobacteria</taxon>
        <taxon>Hyphomicrobiales</taxon>
        <taxon>Phyllobacteriaceae</taxon>
        <taxon>Mesorhizobium</taxon>
    </lineage>
</organism>
<comment type="caution">
    <text evidence="2">The sequence shown here is derived from an EMBL/GenBank/DDBJ whole genome shotgun (WGS) entry which is preliminary data.</text>
</comment>
<protein>
    <submittedName>
        <fullName evidence="2">ElaB/YqjD/DUF883 family membrane-anchored ribosome-binding protein</fullName>
    </submittedName>
</protein>
<evidence type="ECO:0000256" key="1">
    <source>
        <dbReference type="SAM" id="MobiDB-lite"/>
    </source>
</evidence>
<feature type="region of interest" description="Disordered" evidence="1">
    <location>
        <begin position="1"/>
        <end position="46"/>
    </location>
</feature>
<gene>
    <name evidence="2" type="ORF">ABID26_005937</name>
</gene>
<name>A0ABV2I0Y3_9HYPH</name>
<sequence>MADNDIGTATRASGNGKGTTSAARSRSASRRSARSSNASEAEMKKQIAELKREVSRLNRMLSDQAEEAAHGWYQSAADRASSLYSGASHRASRAAKQLRTQAHSVSETVQQNPGTISTAVAIGGLFGVLMGLTIARSSQPDPDWFRRWQR</sequence>
<dbReference type="Proteomes" id="UP001549036">
    <property type="component" value="Unassembled WGS sequence"/>
</dbReference>
<evidence type="ECO:0000313" key="2">
    <source>
        <dbReference type="EMBL" id="MET3596518.1"/>
    </source>
</evidence>
<proteinExistence type="predicted"/>
<reference evidence="2 3" key="1">
    <citation type="submission" date="2024-06" db="EMBL/GenBank/DDBJ databases">
        <title>Genomic Encyclopedia of Type Strains, Phase IV (KMG-IV): sequencing the most valuable type-strain genomes for metagenomic binning, comparative biology and taxonomic classification.</title>
        <authorList>
            <person name="Goeker M."/>
        </authorList>
    </citation>
    <scope>NUCLEOTIDE SEQUENCE [LARGE SCALE GENOMIC DNA]</scope>
    <source>
        <strain evidence="2 3">DSM 29846</strain>
    </source>
</reference>
<dbReference type="EMBL" id="JBEPLM010000015">
    <property type="protein sequence ID" value="MET3596518.1"/>
    <property type="molecule type" value="Genomic_DNA"/>
</dbReference>